<dbReference type="InterPro" id="IPR006094">
    <property type="entry name" value="Oxid_FAD_bind_N"/>
</dbReference>
<protein>
    <submittedName>
        <fullName evidence="3">UDP-N-acetylenolpyruvoylglucosamine reductase</fullName>
    </submittedName>
</protein>
<feature type="non-terminal residue" evidence="3">
    <location>
        <position position="79"/>
    </location>
</feature>
<dbReference type="InterPro" id="IPR036318">
    <property type="entry name" value="FAD-bd_PCMH-like_sf"/>
</dbReference>
<evidence type="ECO:0000256" key="1">
    <source>
        <dbReference type="ARBA" id="ARBA00023002"/>
    </source>
</evidence>
<reference evidence="3 4" key="1">
    <citation type="submission" date="2018-04" db="EMBL/GenBank/DDBJ databases">
        <title>Novel actinobacteria from marine sediment.</title>
        <authorList>
            <person name="Ng Z.Y."/>
            <person name="Tan G.Y.A."/>
        </authorList>
    </citation>
    <scope>NUCLEOTIDE SEQUENCE [LARGE SCALE GENOMIC DNA]</scope>
    <source>
        <strain evidence="3 4">TPS81</strain>
    </source>
</reference>
<name>A0A368SXE8_9ACTN</name>
<comment type="caution">
    <text evidence="3">The sequence shown here is derived from an EMBL/GenBank/DDBJ whole genome shotgun (WGS) entry which is preliminary data.</text>
</comment>
<proteinExistence type="predicted"/>
<dbReference type="GO" id="GO:0016491">
    <property type="term" value="F:oxidoreductase activity"/>
    <property type="evidence" value="ECO:0007669"/>
    <property type="project" value="UniProtKB-KW"/>
</dbReference>
<dbReference type="Pfam" id="PF01565">
    <property type="entry name" value="FAD_binding_4"/>
    <property type="match status" value="1"/>
</dbReference>
<accession>A0A368SXE8</accession>
<keyword evidence="1" id="KW-0560">Oxidoreductase</keyword>
<evidence type="ECO:0000259" key="2">
    <source>
        <dbReference type="Pfam" id="PF01565"/>
    </source>
</evidence>
<dbReference type="Proteomes" id="UP000253318">
    <property type="component" value="Unassembled WGS sequence"/>
</dbReference>
<gene>
    <name evidence="3" type="ORF">DEF24_27510</name>
</gene>
<sequence length="79" mass="7822">MHDRAREARVGDHQVTAAAFVTARSTDELVAAVVAADAAGDPLLVLGGGSNLVVSDAGFPGTVVHVASEGIDLRAGANG</sequence>
<dbReference type="GO" id="GO:0050660">
    <property type="term" value="F:flavin adenine dinucleotide binding"/>
    <property type="evidence" value="ECO:0007669"/>
    <property type="project" value="InterPro"/>
</dbReference>
<evidence type="ECO:0000313" key="4">
    <source>
        <dbReference type="Proteomes" id="UP000253318"/>
    </source>
</evidence>
<dbReference type="AlphaFoldDB" id="A0A368SXE8"/>
<evidence type="ECO:0000313" key="3">
    <source>
        <dbReference type="EMBL" id="RCV47182.1"/>
    </source>
</evidence>
<organism evidence="3 4">
    <name type="scientific">Marinitenerispora sediminis</name>
    <dbReference type="NCBI Taxonomy" id="1931232"/>
    <lineage>
        <taxon>Bacteria</taxon>
        <taxon>Bacillati</taxon>
        <taxon>Actinomycetota</taxon>
        <taxon>Actinomycetes</taxon>
        <taxon>Streptosporangiales</taxon>
        <taxon>Nocardiopsidaceae</taxon>
        <taxon>Marinitenerispora</taxon>
    </lineage>
</organism>
<dbReference type="InterPro" id="IPR016167">
    <property type="entry name" value="FAD-bd_PCMH_sub1"/>
</dbReference>
<dbReference type="RefSeq" id="WP_114433833.1">
    <property type="nucleotide sequence ID" value="NZ_QEIN01000606.1"/>
</dbReference>
<feature type="domain" description="FAD linked oxidase N-terminal" evidence="2">
    <location>
        <begin position="18"/>
        <end position="66"/>
    </location>
</feature>
<keyword evidence="4" id="KW-1185">Reference proteome</keyword>
<dbReference type="SUPFAM" id="SSF56176">
    <property type="entry name" value="FAD-binding/transporter-associated domain-like"/>
    <property type="match status" value="1"/>
</dbReference>
<dbReference type="EMBL" id="QEIN01000606">
    <property type="protein sequence ID" value="RCV47182.1"/>
    <property type="molecule type" value="Genomic_DNA"/>
</dbReference>
<dbReference type="Gene3D" id="3.30.43.10">
    <property type="entry name" value="Uridine Diphospho-n-acetylenolpyruvylglucosamine Reductase, domain 2"/>
    <property type="match status" value="1"/>
</dbReference>